<gene>
    <name evidence="3" type="ORF">GTW51_15580</name>
</gene>
<feature type="region of interest" description="Disordered" evidence="1">
    <location>
        <begin position="180"/>
        <end position="213"/>
    </location>
</feature>
<name>A0A6L9MK38_9HYPH</name>
<dbReference type="Pfam" id="PF08904">
    <property type="entry name" value="EipB_like"/>
    <property type="match status" value="1"/>
</dbReference>
<sequence>MRAISTAFLLLGAGTAHATAVELALHRASYDLALSADSSDLVGAEGRIAVEIAGDCDAYDLDYRFVARFQQEQELIVTDQQTESRESRDGSWFEFETKTFVDSSPQDTVAGTAASDGTRTVVTFTQPGEHRVDIPLALFPMQHTRALIEKAEAGENIVETALFDGDDDPQKELTSTAIIGPVTEGGAGNPEASPAATNGLGTEPAATPNDPLAGLRSWRVSESFYNSDSDGDGMPVFETAYTLYENGVSDDLVLRFDGYALTGGLASLDFLDSPDCP</sequence>
<keyword evidence="2" id="KW-0732">Signal</keyword>
<dbReference type="RefSeq" id="WP_163044951.1">
    <property type="nucleotide sequence ID" value="NZ_JAAAMJ010000013.1"/>
</dbReference>
<organism evidence="3 4">
    <name type="scientific">Aurantimonas aggregata</name>
    <dbReference type="NCBI Taxonomy" id="2047720"/>
    <lineage>
        <taxon>Bacteria</taxon>
        <taxon>Pseudomonadati</taxon>
        <taxon>Pseudomonadota</taxon>
        <taxon>Alphaproteobacteria</taxon>
        <taxon>Hyphomicrobiales</taxon>
        <taxon>Aurantimonadaceae</taxon>
        <taxon>Aurantimonas</taxon>
    </lineage>
</organism>
<evidence type="ECO:0000256" key="2">
    <source>
        <dbReference type="SAM" id="SignalP"/>
    </source>
</evidence>
<feature type="chain" id="PRO_5026758315" evidence="2">
    <location>
        <begin position="19"/>
        <end position="277"/>
    </location>
</feature>
<keyword evidence="4" id="KW-1185">Reference proteome</keyword>
<dbReference type="InterPro" id="IPR015000">
    <property type="entry name" value="EipB-like"/>
</dbReference>
<protein>
    <submittedName>
        <fullName evidence="3">DUF1849 family protein</fullName>
    </submittedName>
</protein>
<comment type="caution">
    <text evidence="3">The sequence shown here is derived from an EMBL/GenBank/DDBJ whole genome shotgun (WGS) entry which is preliminary data.</text>
</comment>
<evidence type="ECO:0000256" key="1">
    <source>
        <dbReference type="SAM" id="MobiDB-lite"/>
    </source>
</evidence>
<feature type="signal peptide" evidence="2">
    <location>
        <begin position="1"/>
        <end position="18"/>
    </location>
</feature>
<reference evidence="3 4" key="1">
    <citation type="submission" date="2020-01" db="EMBL/GenBank/DDBJ databases">
        <title>Genomes of bacteria type strains.</title>
        <authorList>
            <person name="Chen J."/>
            <person name="Zhu S."/>
            <person name="Chen J."/>
        </authorList>
    </citation>
    <scope>NUCLEOTIDE SEQUENCE [LARGE SCALE GENOMIC DNA]</scope>
    <source>
        <strain evidence="3 4">KCTC 52919</strain>
    </source>
</reference>
<dbReference type="AlphaFoldDB" id="A0A6L9MK38"/>
<evidence type="ECO:0000313" key="4">
    <source>
        <dbReference type="Proteomes" id="UP000476332"/>
    </source>
</evidence>
<dbReference type="Proteomes" id="UP000476332">
    <property type="component" value="Unassembled WGS sequence"/>
</dbReference>
<accession>A0A6L9MK38</accession>
<proteinExistence type="predicted"/>
<dbReference type="EMBL" id="JAAAMJ010000013">
    <property type="protein sequence ID" value="NDV88121.1"/>
    <property type="molecule type" value="Genomic_DNA"/>
</dbReference>
<evidence type="ECO:0000313" key="3">
    <source>
        <dbReference type="EMBL" id="NDV88121.1"/>
    </source>
</evidence>